<accession>A0A6J6PUG2</accession>
<dbReference type="AlphaFoldDB" id="A0A6J6PUG2"/>
<protein>
    <submittedName>
        <fullName evidence="1">Unannotated protein</fullName>
    </submittedName>
</protein>
<name>A0A6J6PUG2_9ZZZZ</name>
<sequence length="252" mass="26573">MKIATRARSAALVVATLAAATLAVAPHAEAADAPVISDVTTINWASGLTPYVPLYTYVQVSFTDSTPSPLADYRVSVAGIGSFSIAAPASTPGLALVVDSADLKFGQSYSYTVEELSGIQVVSTSAPATFTLDYVQAATEYNSSSVLVKGTYSYYAGKPARLTTVGEWAPGTTFTTQVWVSKTKTFTQADYDANIAGGALVARYESSTPLTSFKLPKALIGKYVWVSVVGSLEDKAGVTFTLPPERIIKKKR</sequence>
<proteinExistence type="predicted"/>
<gene>
    <name evidence="1" type="ORF">UFOPK2579_00903</name>
</gene>
<dbReference type="EMBL" id="CAEZXR010000086">
    <property type="protein sequence ID" value="CAB4700208.1"/>
    <property type="molecule type" value="Genomic_DNA"/>
</dbReference>
<evidence type="ECO:0000313" key="1">
    <source>
        <dbReference type="EMBL" id="CAB4700208.1"/>
    </source>
</evidence>
<organism evidence="1">
    <name type="scientific">freshwater metagenome</name>
    <dbReference type="NCBI Taxonomy" id="449393"/>
    <lineage>
        <taxon>unclassified sequences</taxon>
        <taxon>metagenomes</taxon>
        <taxon>ecological metagenomes</taxon>
    </lineage>
</organism>
<reference evidence="1" key="1">
    <citation type="submission" date="2020-05" db="EMBL/GenBank/DDBJ databases">
        <authorList>
            <person name="Chiriac C."/>
            <person name="Salcher M."/>
            <person name="Ghai R."/>
            <person name="Kavagutti S V."/>
        </authorList>
    </citation>
    <scope>NUCLEOTIDE SEQUENCE</scope>
</reference>